<sequence length="210" mass="23360">MPLTLKITWPVVLTVTPLLAGAAAGFIYLTLSINKAHIEALENEIKTYEKSEKWKLPDTLSQLNKASEKLSSQLETQENISRIKIENLALTTKQRELETALSTASEERNRLQDKVDLLSKELRASLLKPFSFQLTEGDSMELVKSRVNLGLSSVFTSSVSSNLNNEPIRLVIGGSTKVNYMNNSCTLTLKKVASPLASFTFYCDETNEKT</sequence>
<reference evidence="1" key="1">
    <citation type="submission" date="2023-07" db="EMBL/GenBank/DDBJ databases">
        <title>Sorghum-associated microbial communities from plants grown in Nebraska, USA.</title>
        <authorList>
            <person name="Schachtman D."/>
        </authorList>
    </citation>
    <scope>NUCLEOTIDE SEQUENCE</scope>
    <source>
        <strain evidence="1">BE56</strain>
    </source>
</reference>
<proteinExistence type="predicted"/>
<keyword evidence="2" id="KW-1185">Reference proteome</keyword>
<evidence type="ECO:0000313" key="1">
    <source>
        <dbReference type="EMBL" id="MDR6713497.1"/>
    </source>
</evidence>
<evidence type="ECO:0000313" key="2">
    <source>
        <dbReference type="Proteomes" id="UP001259587"/>
    </source>
</evidence>
<gene>
    <name evidence="1" type="ORF">J2W83_003105</name>
</gene>
<comment type="caution">
    <text evidence="1">The sequence shown here is derived from an EMBL/GenBank/DDBJ whole genome shotgun (WGS) entry which is preliminary data.</text>
</comment>
<protein>
    <submittedName>
        <fullName evidence="1">Nuclease with TOPRIM domain</fullName>
    </submittedName>
</protein>
<accession>A0ACC6K535</accession>
<dbReference type="EMBL" id="JAVDTH010000017">
    <property type="protein sequence ID" value="MDR6713497.1"/>
    <property type="molecule type" value="Genomic_DNA"/>
</dbReference>
<organism evidence="1 2">
    <name type="scientific">Pseudomonas hunanensis</name>
    <dbReference type="NCBI Taxonomy" id="1247546"/>
    <lineage>
        <taxon>Bacteria</taxon>
        <taxon>Pseudomonadati</taxon>
        <taxon>Pseudomonadota</taxon>
        <taxon>Gammaproteobacteria</taxon>
        <taxon>Pseudomonadales</taxon>
        <taxon>Pseudomonadaceae</taxon>
        <taxon>Pseudomonas</taxon>
    </lineage>
</organism>
<name>A0ACC6K535_9PSED</name>
<dbReference type="Proteomes" id="UP001259587">
    <property type="component" value="Unassembled WGS sequence"/>
</dbReference>